<proteinExistence type="predicted"/>
<name>A0ABD3TKM8_SINWO</name>
<dbReference type="AlphaFoldDB" id="A0ABD3TKM8"/>
<comment type="caution">
    <text evidence="1">The sequence shown here is derived from an EMBL/GenBank/DDBJ whole genome shotgun (WGS) entry which is preliminary data.</text>
</comment>
<sequence>HKKGMCNSFNSISRSHHCQALEVCTDNAYRQKLCMGAHENAYFISEWGSGLQGRVPKGCSTPKFY</sequence>
<reference evidence="1 2" key="1">
    <citation type="submission" date="2024-11" db="EMBL/GenBank/DDBJ databases">
        <title>Chromosome-level genome assembly of the freshwater bivalve Anodonta woodiana.</title>
        <authorList>
            <person name="Chen X."/>
        </authorList>
    </citation>
    <scope>NUCLEOTIDE SEQUENCE [LARGE SCALE GENOMIC DNA]</scope>
    <source>
        <strain evidence="1">MN2024</strain>
        <tissue evidence="1">Gills</tissue>
    </source>
</reference>
<dbReference type="EMBL" id="JBJQND010000018">
    <property type="protein sequence ID" value="KAL3837575.1"/>
    <property type="molecule type" value="Genomic_DNA"/>
</dbReference>
<evidence type="ECO:0000313" key="2">
    <source>
        <dbReference type="Proteomes" id="UP001634394"/>
    </source>
</evidence>
<accession>A0ABD3TKM8</accession>
<feature type="non-terminal residue" evidence="1">
    <location>
        <position position="1"/>
    </location>
</feature>
<dbReference type="Proteomes" id="UP001634394">
    <property type="component" value="Unassembled WGS sequence"/>
</dbReference>
<keyword evidence="2" id="KW-1185">Reference proteome</keyword>
<evidence type="ECO:0000313" key="1">
    <source>
        <dbReference type="EMBL" id="KAL3837575.1"/>
    </source>
</evidence>
<feature type="non-terminal residue" evidence="1">
    <location>
        <position position="65"/>
    </location>
</feature>
<organism evidence="1 2">
    <name type="scientific">Sinanodonta woodiana</name>
    <name type="common">Chinese pond mussel</name>
    <name type="synonym">Anodonta woodiana</name>
    <dbReference type="NCBI Taxonomy" id="1069815"/>
    <lineage>
        <taxon>Eukaryota</taxon>
        <taxon>Metazoa</taxon>
        <taxon>Spiralia</taxon>
        <taxon>Lophotrochozoa</taxon>
        <taxon>Mollusca</taxon>
        <taxon>Bivalvia</taxon>
        <taxon>Autobranchia</taxon>
        <taxon>Heteroconchia</taxon>
        <taxon>Palaeoheterodonta</taxon>
        <taxon>Unionida</taxon>
        <taxon>Unionoidea</taxon>
        <taxon>Unionidae</taxon>
        <taxon>Unioninae</taxon>
        <taxon>Sinanodonta</taxon>
    </lineage>
</organism>
<protein>
    <submittedName>
        <fullName evidence="1">Uncharacterized protein</fullName>
    </submittedName>
</protein>
<gene>
    <name evidence="1" type="ORF">ACJMK2_022923</name>
</gene>